<feature type="transmembrane region" description="Helical" evidence="1">
    <location>
        <begin position="92"/>
        <end position="116"/>
    </location>
</feature>
<feature type="transmembrane region" description="Helical" evidence="1">
    <location>
        <begin position="67"/>
        <end position="86"/>
    </location>
</feature>
<evidence type="ECO:0000256" key="1">
    <source>
        <dbReference type="SAM" id="Phobius"/>
    </source>
</evidence>
<dbReference type="Proteomes" id="UP000001420">
    <property type="component" value="Chromosome"/>
</dbReference>
<keyword evidence="1" id="KW-1133">Transmembrane helix</keyword>
<dbReference type="HOGENOM" id="CLU_1287942_0_0_3"/>
<dbReference type="EnsemblBacteria" id="AAP99194">
    <property type="protein sequence ID" value="AAP99194"/>
    <property type="gene ID" value="Pro_0148"/>
</dbReference>
<keyword evidence="1" id="KW-0472">Membrane</keyword>
<proteinExistence type="predicted"/>
<evidence type="ECO:0000313" key="3">
    <source>
        <dbReference type="Proteomes" id="UP000001420"/>
    </source>
</evidence>
<feature type="transmembrane region" description="Helical" evidence="1">
    <location>
        <begin position="29"/>
        <end position="46"/>
    </location>
</feature>
<dbReference type="AlphaFoldDB" id="Q7VE65"/>
<dbReference type="EMBL" id="AE017126">
    <property type="protein sequence ID" value="AAP99194.1"/>
    <property type="molecule type" value="Genomic_DNA"/>
</dbReference>
<sequence length="214" mass="24727">MKSAIPFTICILALFFVLFENNISLGFILLSVALIENCLTLIGINYPNQKKSIKDFRFKYAAYASRIYYPIALIITYFFYIYFRQIYSNSDILFTTLVLLLFSIFRLASLEILEYLNKKILVKTRSIDNIKTSQNELSKQKISLLEILNECKYSIDKHEEKKLIHNIINTIEFSSVNIDPALIGLCKQLQSDLKNETVSPSRLKDSLANIADRL</sequence>
<organism evidence="2 3">
    <name type="scientific">Prochlorococcus marinus (strain SARG / CCMP1375 / SS120)</name>
    <dbReference type="NCBI Taxonomy" id="167539"/>
    <lineage>
        <taxon>Bacteria</taxon>
        <taxon>Bacillati</taxon>
        <taxon>Cyanobacteriota</taxon>
        <taxon>Cyanophyceae</taxon>
        <taxon>Synechococcales</taxon>
        <taxon>Prochlorococcaceae</taxon>
        <taxon>Prochlorococcus</taxon>
    </lineage>
</organism>
<keyword evidence="1" id="KW-0812">Transmembrane</keyword>
<reference evidence="2 3" key="1">
    <citation type="journal article" date="2003" name="Proc. Natl. Acad. Sci. U.S.A.">
        <title>Genome sequence of the cyanobacterium Prochlorococcus marinus SS120, a nearly minimal oxyphototrophic genome.</title>
        <authorList>
            <person name="Dufresne A."/>
            <person name="Salanoubat M."/>
            <person name="Partensky F."/>
            <person name="Artiguenave F."/>
            <person name="Axmann I.M."/>
            <person name="Barbe V."/>
            <person name="Duprat S."/>
            <person name="Galperin M.Y."/>
            <person name="Koonin E.V."/>
            <person name="Le Gall F."/>
            <person name="Makarova K.S."/>
            <person name="Ostrowski M."/>
            <person name="Oztas S."/>
            <person name="Robert C."/>
            <person name="Rogozin I.B."/>
            <person name="Scanlan D.J."/>
            <person name="Tandeau de Marsac N."/>
            <person name="Weissenbach J."/>
            <person name="Wincker P."/>
            <person name="Wolf Y.I."/>
            <person name="Hess W.R."/>
        </authorList>
    </citation>
    <scope>NUCLEOTIDE SEQUENCE [LARGE SCALE GENOMIC DNA]</scope>
    <source>
        <strain evidence="3">SARG / CCMP1375 / SS120</strain>
    </source>
</reference>
<dbReference type="PATRIC" id="fig|167539.5.peg.154"/>
<evidence type="ECO:0000313" key="2">
    <source>
        <dbReference type="EMBL" id="AAP99194.1"/>
    </source>
</evidence>
<dbReference type="STRING" id="167539.Pro_0148"/>
<accession>Q7VE65</accession>
<gene>
    <name evidence="2" type="ordered locus">Pro_0148</name>
</gene>
<name>Q7VE65_PROMA</name>
<keyword evidence="3" id="KW-1185">Reference proteome</keyword>
<dbReference type="KEGG" id="pma:Pro_0148"/>
<protein>
    <submittedName>
        <fullName evidence="2">Predicted membrane protein</fullName>
    </submittedName>
</protein>